<dbReference type="AlphaFoldDB" id="A0A106WPS0"/>
<protein>
    <submittedName>
        <fullName evidence="1">Uncharacterized protein</fullName>
    </submittedName>
</protein>
<proteinExistence type="predicted"/>
<gene>
    <name evidence="1" type="ORF">WL29_07265</name>
</gene>
<reference evidence="1 2" key="1">
    <citation type="submission" date="2015-11" db="EMBL/GenBank/DDBJ databases">
        <title>Expanding the genomic diversity of Burkholderia species for the development of highly accurate diagnostics.</title>
        <authorList>
            <person name="Sahl J."/>
            <person name="Keim P."/>
            <person name="Wagner D."/>
        </authorList>
    </citation>
    <scope>NUCLEOTIDE SEQUENCE [LARGE SCALE GENOMIC DNA]</scope>
    <source>
        <strain evidence="1 2">MSMB2087WGS</strain>
    </source>
</reference>
<sequence length="304" mass="32929">MACQMMKNAKRTLIGAVAMMAAACAHAFEFEDAVPLTIGAMQRNARPSDIDVSLDGKTVTVAARLRNETHAWVKSGYYAYTPLFHRLGAGEEHDDKRFSGLTVAFDGTAIPLVAERRAFFLGKDVTGEVRAAGLDTLPSEERDPAQVARIKPQLGMKLEDGRDWEGFVSYSWVVPASPDSTGVMTIRYQALPQFSLEEVTSARFARLVEQHCGDAARVTQRLRAMETGSGQILVQRYVVPVSFMNRSPVKVSLSQPSPDWMGGQPLLSLACGLTSRDGAALPATGTIDDADAALSILVISRPAR</sequence>
<dbReference type="Proteomes" id="UP000060630">
    <property type="component" value="Unassembled WGS sequence"/>
</dbReference>
<organism evidence="1 2">
    <name type="scientific">Burkholderia ubonensis</name>
    <dbReference type="NCBI Taxonomy" id="101571"/>
    <lineage>
        <taxon>Bacteria</taxon>
        <taxon>Pseudomonadati</taxon>
        <taxon>Pseudomonadota</taxon>
        <taxon>Betaproteobacteria</taxon>
        <taxon>Burkholderiales</taxon>
        <taxon>Burkholderiaceae</taxon>
        <taxon>Burkholderia</taxon>
        <taxon>Burkholderia cepacia complex</taxon>
    </lineage>
</organism>
<evidence type="ECO:0000313" key="1">
    <source>
        <dbReference type="EMBL" id="KWA70618.1"/>
    </source>
</evidence>
<dbReference type="PROSITE" id="PS51257">
    <property type="entry name" value="PROKAR_LIPOPROTEIN"/>
    <property type="match status" value="1"/>
</dbReference>
<name>A0A106WPS0_9BURK</name>
<accession>A0A106WPS0</accession>
<evidence type="ECO:0000313" key="2">
    <source>
        <dbReference type="Proteomes" id="UP000060630"/>
    </source>
</evidence>
<comment type="caution">
    <text evidence="1">The sequence shown here is derived from an EMBL/GenBank/DDBJ whole genome shotgun (WGS) entry which is preliminary data.</text>
</comment>
<dbReference type="EMBL" id="LPHD01000213">
    <property type="protein sequence ID" value="KWA70618.1"/>
    <property type="molecule type" value="Genomic_DNA"/>
</dbReference>